<dbReference type="PANTHER" id="PTHR43567:SF5">
    <property type="entry name" value="HYPOTHETICAL CYTOSOLIC PROTEIN"/>
    <property type="match status" value="1"/>
</dbReference>
<gene>
    <name evidence="3" type="ORF">GCM10008906_14850</name>
</gene>
<dbReference type="Pfam" id="PF01613">
    <property type="entry name" value="Flavin_Reduct"/>
    <property type="match status" value="1"/>
</dbReference>
<accession>A0ABP3ULM4</accession>
<dbReference type="Gene3D" id="2.30.110.10">
    <property type="entry name" value="Electron Transport, Fmn-binding Protein, Chain A"/>
    <property type="match status" value="1"/>
</dbReference>
<dbReference type="RefSeq" id="WP_343760406.1">
    <property type="nucleotide sequence ID" value="NZ_BAAACG010000008.1"/>
</dbReference>
<organism evidence="3 4">
    <name type="scientific">Clostridium oceanicum</name>
    <dbReference type="NCBI Taxonomy" id="1543"/>
    <lineage>
        <taxon>Bacteria</taxon>
        <taxon>Bacillati</taxon>
        <taxon>Bacillota</taxon>
        <taxon>Clostridia</taxon>
        <taxon>Eubacteriales</taxon>
        <taxon>Clostridiaceae</taxon>
        <taxon>Clostridium</taxon>
    </lineage>
</organism>
<dbReference type="EMBL" id="BAAACG010000008">
    <property type="protein sequence ID" value="GAA0738000.1"/>
    <property type="molecule type" value="Genomic_DNA"/>
</dbReference>
<dbReference type="PANTHER" id="PTHR43567">
    <property type="entry name" value="FLAVOREDOXIN-RELATED-RELATED"/>
    <property type="match status" value="1"/>
</dbReference>
<evidence type="ECO:0000256" key="1">
    <source>
        <dbReference type="ARBA" id="ARBA00038054"/>
    </source>
</evidence>
<keyword evidence="4" id="KW-1185">Reference proteome</keyword>
<feature type="domain" description="Flavin reductase like" evidence="2">
    <location>
        <begin position="16"/>
        <end position="164"/>
    </location>
</feature>
<evidence type="ECO:0000313" key="3">
    <source>
        <dbReference type="EMBL" id="GAA0738000.1"/>
    </source>
</evidence>
<comment type="similarity">
    <text evidence="1">Belongs to the flavoredoxin family.</text>
</comment>
<dbReference type="Proteomes" id="UP001501510">
    <property type="component" value="Unassembled WGS sequence"/>
</dbReference>
<dbReference type="InterPro" id="IPR052174">
    <property type="entry name" value="Flavoredoxin"/>
</dbReference>
<evidence type="ECO:0000259" key="2">
    <source>
        <dbReference type="Pfam" id="PF01613"/>
    </source>
</evidence>
<proteinExistence type="inferred from homology"/>
<comment type="caution">
    <text evidence="3">The sequence shown here is derived from an EMBL/GenBank/DDBJ whole genome shotgun (WGS) entry which is preliminary data.</text>
</comment>
<protein>
    <submittedName>
        <fullName evidence="3">Flavin reductase</fullName>
    </submittedName>
</protein>
<dbReference type="InterPro" id="IPR012349">
    <property type="entry name" value="Split_barrel_FMN-bd"/>
</dbReference>
<sequence>MSVNYTQNMEEAIKSISTRGAFLTSKADGKVNTMTIGWGSIGYSWRKPIFTALIRESRFTKHFVDKSNEFTISVPLDDNMKKELAFCGSKSGRDYDKIKECSLKLKEGNKVETPVISDCKMHYECKVLYKQEMDLNLLDEDVKNQAYKDGDIHTIYYAEIVDCYSL</sequence>
<reference evidence="4" key="1">
    <citation type="journal article" date="2019" name="Int. J. Syst. Evol. Microbiol.">
        <title>The Global Catalogue of Microorganisms (GCM) 10K type strain sequencing project: providing services to taxonomists for standard genome sequencing and annotation.</title>
        <authorList>
            <consortium name="The Broad Institute Genomics Platform"/>
            <consortium name="The Broad Institute Genome Sequencing Center for Infectious Disease"/>
            <person name="Wu L."/>
            <person name="Ma J."/>
        </authorList>
    </citation>
    <scope>NUCLEOTIDE SEQUENCE [LARGE SCALE GENOMIC DNA]</scope>
    <source>
        <strain evidence="4">JCM 1407</strain>
    </source>
</reference>
<dbReference type="SUPFAM" id="SSF50475">
    <property type="entry name" value="FMN-binding split barrel"/>
    <property type="match status" value="1"/>
</dbReference>
<dbReference type="InterPro" id="IPR002563">
    <property type="entry name" value="Flavin_Rdtase-like_dom"/>
</dbReference>
<name>A0ABP3ULM4_9CLOT</name>
<evidence type="ECO:0000313" key="4">
    <source>
        <dbReference type="Proteomes" id="UP001501510"/>
    </source>
</evidence>